<evidence type="ECO:0000313" key="1">
    <source>
        <dbReference type="EMBL" id="KAB2336334.1"/>
    </source>
</evidence>
<gene>
    <name evidence="1" type="ORF">F7731_12690</name>
</gene>
<keyword evidence="2" id="KW-1185">Reference proteome</keyword>
<dbReference type="AlphaFoldDB" id="A0A6L3V5E8"/>
<dbReference type="RefSeq" id="WP_151535138.1">
    <property type="nucleotide sequence ID" value="NZ_WBOS01000004.1"/>
</dbReference>
<name>A0A6L3V5E8_9BACI</name>
<reference evidence="1 2" key="1">
    <citation type="journal article" date="2016" name="Antonie Van Leeuwenhoek">
        <title>Bacillus depressus sp. nov., isolated from soil of a sunflower field.</title>
        <authorList>
            <person name="Wei X."/>
            <person name="Xin D."/>
            <person name="Xin Y."/>
            <person name="Zhang H."/>
            <person name="Wang T."/>
            <person name="Zhang J."/>
        </authorList>
    </citation>
    <scope>NUCLEOTIDE SEQUENCE [LARGE SCALE GENOMIC DNA]</scope>
    <source>
        <strain evidence="1 2">BZ1</strain>
    </source>
</reference>
<sequence length="91" mass="10124">MIIEIDAESKKWIEAKGKQLTVKTLDVKGCCAPGVQEVVAVPGKPQNLHQYKEYVVDNLAIYVQKQIVAKEKLALKLSGFSFLKSISVKLH</sequence>
<comment type="caution">
    <text evidence="1">The sequence shown here is derived from an EMBL/GenBank/DDBJ whole genome shotgun (WGS) entry which is preliminary data.</text>
</comment>
<dbReference type="InterPro" id="IPR049744">
    <property type="entry name" value="CC/Se_fam"/>
</dbReference>
<accession>A0A6L3V5E8</accession>
<dbReference type="Proteomes" id="UP000481030">
    <property type="component" value="Unassembled WGS sequence"/>
</dbReference>
<protein>
    <submittedName>
        <fullName evidence="1">Fe-S oxidoreductase</fullName>
    </submittedName>
</protein>
<organism evidence="1 2">
    <name type="scientific">Cytobacillus depressus</name>
    <dbReference type="NCBI Taxonomy" id="1602942"/>
    <lineage>
        <taxon>Bacteria</taxon>
        <taxon>Bacillati</taxon>
        <taxon>Bacillota</taxon>
        <taxon>Bacilli</taxon>
        <taxon>Bacillales</taxon>
        <taxon>Bacillaceae</taxon>
        <taxon>Cytobacillus</taxon>
    </lineage>
</organism>
<dbReference type="EMBL" id="WBOS01000004">
    <property type="protein sequence ID" value="KAB2336334.1"/>
    <property type="molecule type" value="Genomic_DNA"/>
</dbReference>
<dbReference type="OrthoDB" id="2908228at2"/>
<evidence type="ECO:0000313" key="2">
    <source>
        <dbReference type="Proteomes" id="UP000481030"/>
    </source>
</evidence>
<dbReference type="NCBIfam" id="NF041239">
    <property type="entry name" value="Moor_selen_rel"/>
    <property type="match status" value="1"/>
</dbReference>
<proteinExistence type="predicted"/>